<dbReference type="EMBL" id="PJQD01000097">
    <property type="protein sequence ID" value="POY70816.1"/>
    <property type="molecule type" value="Genomic_DNA"/>
</dbReference>
<feature type="compositionally biased region" description="Basic and acidic residues" evidence="1">
    <location>
        <begin position="32"/>
        <end position="46"/>
    </location>
</feature>
<dbReference type="Pfam" id="PF03134">
    <property type="entry name" value="TB2_DP1_HVA22"/>
    <property type="match status" value="1"/>
</dbReference>
<keyword evidence="2" id="KW-0732">Signal</keyword>
<feature type="compositionally biased region" description="Polar residues" evidence="1">
    <location>
        <begin position="638"/>
        <end position="655"/>
    </location>
</feature>
<feature type="compositionally biased region" description="Low complexity" evidence="1">
    <location>
        <begin position="570"/>
        <end position="580"/>
    </location>
</feature>
<dbReference type="AlphaFoldDB" id="A0A2S5B234"/>
<protein>
    <recommendedName>
        <fullName evidence="5">Proteophosphoglycan ppg4</fullName>
    </recommendedName>
</protein>
<sequence length="750" mass="79539">MLVSLLKLLLLSLNIRASHKALAPSRVAQSRNGRERQQETGRARGERARRKQVKEEVVNWIVWIAFATAERLADASVGRLLPLYGTAKVVVLLLLLVLRGPGAQQIYDKVLAPLIHPYERPLDLAGFVVNEILDIFIAVLLFLPRKVALRWKGRQTKDDIPAILRGLRQPHQPKLAETLADSIERSQGDSNAVSARFAEPIRVRVQPVPFRPSRPATSTSSLLPRGNGVRVPKSTAPTVSTASRRRDDLPPPPVASTAPFRPVQIIASPYDIHSDSSEEQRPRERRSPGSSSRGGGAHPNAWSSTSIYPSLKEVSTPLPVPRLSSHRSATDDELSDAAGGETAAARPEVGSSRTRSTAPSAAKIPRAGASEGTTPASTPSRRRSSAHVSNSAAADSQRVGPPPTPAPPGAFSFLAPPSATSGSPRSPQVPASVDAAMEDVKTDEADATPPRRRSSRRSAAIPRDSGADRAQKRKRVNEGEGSLAPLELAASVEATLARKRKSVQLAGTSSSMSGDARLPVSEPLVAGTPRQRALGAIAQLSKDMLDDEDEGPGLAPRSKSGNGVLSRSIRGQTTQAVTTRRAARKGALPVRIRDAMGDSQESSPTVSPRKRKAASNTDEPDQPLDDPEPPRPTKRVVTATTRSSATESGKTTASRASGLPVPTASLPPTSRLSDRTVSTSLPKARRVSAQSASTAASEDATVGAGAAAEIAPKAPRRARRILLGRAGPGGAEEEEEIDGVPVVRRRKKAL</sequence>
<evidence type="ECO:0000256" key="2">
    <source>
        <dbReference type="SAM" id="SignalP"/>
    </source>
</evidence>
<reference evidence="3 4" key="1">
    <citation type="journal article" date="2018" name="Front. Microbiol.">
        <title>Prospects for Fungal Bioremediation of Acidic Radioactive Waste Sites: Characterization and Genome Sequence of Rhodotorula taiwanensis MD1149.</title>
        <authorList>
            <person name="Tkavc R."/>
            <person name="Matrosova V.Y."/>
            <person name="Grichenko O.E."/>
            <person name="Gostincar C."/>
            <person name="Volpe R.P."/>
            <person name="Klimenkova P."/>
            <person name="Gaidamakova E.K."/>
            <person name="Zhou C.E."/>
            <person name="Stewart B.J."/>
            <person name="Lyman M.G."/>
            <person name="Malfatti S.A."/>
            <person name="Rubinfeld B."/>
            <person name="Courtot M."/>
            <person name="Singh J."/>
            <person name="Dalgard C.L."/>
            <person name="Hamilton T."/>
            <person name="Frey K.G."/>
            <person name="Gunde-Cimerman N."/>
            <person name="Dugan L."/>
            <person name="Daly M.J."/>
        </authorList>
    </citation>
    <scope>NUCLEOTIDE SEQUENCE [LARGE SCALE GENOMIC DNA]</scope>
    <source>
        <strain evidence="3 4">MD1149</strain>
    </source>
</reference>
<organism evidence="3 4">
    <name type="scientific">Rhodotorula taiwanensis</name>
    <dbReference type="NCBI Taxonomy" id="741276"/>
    <lineage>
        <taxon>Eukaryota</taxon>
        <taxon>Fungi</taxon>
        <taxon>Dikarya</taxon>
        <taxon>Basidiomycota</taxon>
        <taxon>Pucciniomycotina</taxon>
        <taxon>Microbotryomycetes</taxon>
        <taxon>Sporidiobolales</taxon>
        <taxon>Sporidiobolaceae</taxon>
        <taxon>Rhodotorula</taxon>
    </lineage>
</organism>
<feature type="compositionally biased region" description="Low complexity" evidence="1">
    <location>
        <begin position="695"/>
        <end position="707"/>
    </location>
</feature>
<feature type="compositionally biased region" description="Low complexity" evidence="1">
    <location>
        <begin position="351"/>
        <end position="362"/>
    </location>
</feature>
<feature type="region of interest" description="Disordered" evidence="1">
    <location>
        <begin position="208"/>
        <end position="486"/>
    </location>
</feature>
<accession>A0A2S5B234</accession>
<keyword evidence="4" id="KW-1185">Reference proteome</keyword>
<dbReference type="OrthoDB" id="434647at2759"/>
<feature type="compositionally biased region" description="Basic and acidic residues" evidence="1">
    <location>
        <begin position="272"/>
        <end position="287"/>
    </location>
</feature>
<dbReference type="Proteomes" id="UP000237144">
    <property type="component" value="Unassembled WGS sequence"/>
</dbReference>
<feature type="region of interest" description="Disordered" evidence="1">
    <location>
        <begin position="500"/>
        <end position="707"/>
    </location>
</feature>
<dbReference type="InterPro" id="IPR004345">
    <property type="entry name" value="TB2_DP1_HVA22"/>
</dbReference>
<evidence type="ECO:0008006" key="5">
    <source>
        <dbReference type="Google" id="ProtNLM"/>
    </source>
</evidence>
<feature type="signal peptide" evidence="2">
    <location>
        <begin position="1"/>
        <end position="17"/>
    </location>
</feature>
<feature type="compositionally biased region" description="Acidic residues" evidence="1">
    <location>
        <begin position="618"/>
        <end position="627"/>
    </location>
</feature>
<feature type="chain" id="PRO_5015485673" description="Proteophosphoglycan ppg4" evidence="2">
    <location>
        <begin position="18"/>
        <end position="750"/>
    </location>
</feature>
<feature type="compositionally biased region" description="Polar residues" evidence="1">
    <location>
        <begin position="666"/>
        <end position="681"/>
    </location>
</feature>
<evidence type="ECO:0000313" key="3">
    <source>
        <dbReference type="EMBL" id="POY70816.1"/>
    </source>
</evidence>
<name>A0A2S5B234_9BASI</name>
<gene>
    <name evidence="3" type="ORF">BMF94_6228</name>
</gene>
<comment type="caution">
    <text evidence="3">The sequence shown here is derived from an EMBL/GenBank/DDBJ whole genome shotgun (WGS) entry which is preliminary data.</text>
</comment>
<evidence type="ECO:0000256" key="1">
    <source>
        <dbReference type="SAM" id="MobiDB-lite"/>
    </source>
</evidence>
<proteinExistence type="predicted"/>
<evidence type="ECO:0000313" key="4">
    <source>
        <dbReference type="Proteomes" id="UP000237144"/>
    </source>
</evidence>
<feature type="region of interest" description="Disordered" evidence="1">
    <location>
        <begin position="24"/>
        <end position="48"/>
    </location>
</feature>